<dbReference type="PROSITE" id="PS01124">
    <property type="entry name" value="HTH_ARAC_FAMILY_2"/>
    <property type="match status" value="1"/>
</dbReference>
<dbReference type="InterPro" id="IPR011006">
    <property type="entry name" value="CheY-like_superfamily"/>
</dbReference>
<comment type="function">
    <text evidence="5">May play the central regulatory role in sporulation. It may be an element of the effector pathway responsible for the activation of sporulation genes in response to nutritional stress. Spo0A may act in concert with spo0H (a sigma factor) to control the expression of some genes that are critical to the sporulation process.</text>
</comment>
<keyword evidence="2" id="KW-0805">Transcription regulation</keyword>
<evidence type="ECO:0000313" key="10">
    <source>
        <dbReference type="Proteomes" id="UP001060164"/>
    </source>
</evidence>
<gene>
    <name evidence="9" type="ORF">NQ502_07165</name>
</gene>
<evidence type="ECO:0000256" key="3">
    <source>
        <dbReference type="ARBA" id="ARBA00023125"/>
    </source>
</evidence>
<dbReference type="EMBL" id="CP102290">
    <property type="protein sequence ID" value="UWP60809.1"/>
    <property type="molecule type" value="Genomic_DNA"/>
</dbReference>
<dbReference type="Gene3D" id="1.10.10.60">
    <property type="entry name" value="Homeodomain-like"/>
    <property type="match status" value="2"/>
</dbReference>
<feature type="domain" description="HTH araC/xylS-type" evidence="7">
    <location>
        <begin position="147"/>
        <end position="245"/>
    </location>
</feature>
<dbReference type="InterPro" id="IPR001789">
    <property type="entry name" value="Sig_transdc_resp-reg_receiver"/>
</dbReference>
<sequence>MYKAIIVDDEPWTMIDISNNVGWGANGFTLAGSYQSPRAALADLEHVNPDLIITDIKMPGMDGFEFIKKCKASGSDAAFIILSGYSDFELAKKAIQASVLDYCVKPVNPEALEKTIQYAVEYLDKKRNRRAIVHLDLKEQESPYSFEKILNFIEKNIDKKLTLNEVAKEFSFNRNYICDLFNKNIGKTFVAYLTERRIERAKILLADTNYNLEEISAMAGFGDYFYFNKVFKKEMGITPSVYRRSRREGERF</sequence>
<evidence type="ECO:0000259" key="8">
    <source>
        <dbReference type="PROSITE" id="PS50110"/>
    </source>
</evidence>
<dbReference type="SUPFAM" id="SSF52172">
    <property type="entry name" value="CheY-like"/>
    <property type="match status" value="1"/>
</dbReference>
<evidence type="ECO:0000256" key="1">
    <source>
        <dbReference type="ARBA" id="ARBA00018672"/>
    </source>
</evidence>
<dbReference type="SMART" id="SM00342">
    <property type="entry name" value="HTH_ARAC"/>
    <property type="match status" value="1"/>
</dbReference>
<dbReference type="PANTHER" id="PTHR43280:SF2">
    <property type="entry name" value="HTH-TYPE TRANSCRIPTIONAL REGULATOR EXSA"/>
    <property type="match status" value="1"/>
</dbReference>
<dbReference type="Gene3D" id="3.40.50.2300">
    <property type="match status" value="1"/>
</dbReference>
<keyword evidence="10" id="KW-1185">Reference proteome</keyword>
<evidence type="ECO:0000259" key="7">
    <source>
        <dbReference type="PROSITE" id="PS01124"/>
    </source>
</evidence>
<keyword evidence="6" id="KW-0597">Phosphoprotein</keyword>
<accession>A0ABY5VJM8</accession>
<reference evidence="9" key="1">
    <citation type="journal article" date="2022" name="Cell">
        <title>Design, construction, and in vivo augmentation of a complex gut microbiome.</title>
        <authorList>
            <person name="Cheng A.G."/>
            <person name="Ho P.Y."/>
            <person name="Aranda-Diaz A."/>
            <person name="Jain S."/>
            <person name="Yu F.B."/>
            <person name="Meng X."/>
            <person name="Wang M."/>
            <person name="Iakiviak M."/>
            <person name="Nagashima K."/>
            <person name="Zhao A."/>
            <person name="Murugkar P."/>
            <person name="Patil A."/>
            <person name="Atabakhsh K."/>
            <person name="Weakley A."/>
            <person name="Yan J."/>
            <person name="Brumbaugh A.R."/>
            <person name="Higginbottom S."/>
            <person name="Dimas A."/>
            <person name="Shiver A.L."/>
            <person name="Deutschbauer A."/>
            <person name="Neff N."/>
            <person name="Sonnenburg J.L."/>
            <person name="Huang K.C."/>
            <person name="Fischbach M.A."/>
        </authorList>
    </citation>
    <scope>NUCLEOTIDE SEQUENCE</scope>
    <source>
        <strain evidence="9">DSM 19829</strain>
    </source>
</reference>
<name>A0ABY5VJM8_9FIRM</name>
<feature type="domain" description="Response regulatory" evidence="8">
    <location>
        <begin position="3"/>
        <end position="120"/>
    </location>
</feature>
<dbReference type="PRINTS" id="PR00032">
    <property type="entry name" value="HTHARAC"/>
</dbReference>
<dbReference type="SUPFAM" id="SSF46689">
    <property type="entry name" value="Homeodomain-like"/>
    <property type="match status" value="2"/>
</dbReference>
<feature type="modified residue" description="4-aspartylphosphate" evidence="6">
    <location>
        <position position="55"/>
    </location>
</feature>
<dbReference type="Pfam" id="PF00072">
    <property type="entry name" value="Response_reg"/>
    <property type="match status" value="1"/>
</dbReference>
<evidence type="ECO:0000256" key="4">
    <source>
        <dbReference type="ARBA" id="ARBA00023163"/>
    </source>
</evidence>
<keyword evidence="4" id="KW-0804">Transcription</keyword>
<evidence type="ECO:0000256" key="2">
    <source>
        <dbReference type="ARBA" id="ARBA00023015"/>
    </source>
</evidence>
<organism evidence="9 10">
    <name type="scientific">Ruminococcus gauvreauii</name>
    <dbReference type="NCBI Taxonomy" id="438033"/>
    <lineage>
        <taxon>Bacteria</taxon>
        <taxon>Bacillati</taxon>
        <taxon>Bacillota</taxon>
        <taxon>Clostridia</taxon>
        <taxon>Eubacteriales</taxon>
        <taxon>Oscillospiraceae</taxon>
        <taxon>Ruminococcus</taxon>
    </lineage>
</organism>
<evidence type="ECO:0000256" key="5">
    <source>
        <dbReference type="ARBA" id="ARBA00024867"/>
    </source>
</evidence>
<protein>
    <recommendedName>
        <fullName evidence="1">Stage 0 sporulation protein A homolog</fullName>
    </recommendedName>
</protein>
<dbReference type="InterPro" id="IPR018060">
    <property type="entry name" value="HTH_AraC"/>
</dbReference>
<dbReference type="RefSeq" id="WP_028527510.1">
    <property type="nucleotide sequence ID" value="NZ_CABLBR010000003.1"/>
</dbReference>
<dbReference type="PROSITE" id="PS50110">
    <property type="entry name" value="RESPONSE_REGULATORY"/>
    <property type="match status" value="1"/>
</dbReference>
<evidence type="ECO:0000313" key="9">
    <source>
        <dbReference type="EMBL" id="UWP60809.1"/>
    </source>
</evidence>
<dbReference type="InterPro" id="IPR009057">
    <property type="entry name" value="Homeodomain-like_sf"/>
</dbReference>
<dbReference type="PROSITE" id="PS00041">
    <property type="entry name" value="HTH_ARAC_FAMILY_1"/>
    <property type="match status" value="1"/>
</dbReference>
<dbReference type="SMART" id="SM00448">
    <property type="entry name" value="REC"/>
    <property type="match status" value="1"/>
</dbReference>
<keyword evidence="3" id="KW-0238">DNA-binding</keyword>
<dbReference type="Proteomes" id="UP001060164">
    <property type="component" value="Chromosome"/>
</dbReference>
<dbReference type="CDD" id="cd17536">
    <property type="entry name" value="REC_YesN-like"/>
    <property type="match status" value="1"/>
</dbReference>
<dbReference type="InterPro" id="IPR018062">
    <property type="entry name" value="HTH_AraC-typ_CS"/>
</dbReference>
<dbReference type="PANTHER" id="PTHR43280">
    <property type="entry name" value="ARAC-FAMILY TRANSCRIPTIONAL REGULATOR"/>
    <property type="match status" value="1"/>
</dbReference>
<proteinExistence type="predicted"/>
<dbReference type="InterPro" id="IPR020449">
    <property type="entry name" value="Tscrpt_reg_AraC-type_HTH"/>
</dbReference>
<dbReference type="Pfam" id="PF12833">
    <property type="entry name" value="HTH_18"/>
    <property type="match status" value="1"/>
</dbReference>
<evidence type="ECO:0000256" key="6">
    <source>
        <dbReference type="PROSITE-ProRule" id="PRU00169"/>
    </source>
</evidence>